<protein>
    <submittedName>
        <fullName evidence="3">Uncharacterized protein</fullName>
    </submittedName>
</protein>
<reference evidence="3" key="2">
    <citation type="submission" date="2021-04" db="EMBL/GenBank/DDBJ databases">
        <title>Complete Genome and methylome analysis of Thiothrix fructosivorans ATCC 49748.</title>
        <authorList>
            <person name="Fomenkov A."/>
            <person name="Sun L."/>
            <person name="Vincze T."/>
            <person name="Grabovich M.Y."/>
            <person name="Roberts R.J."/>
        </authorList>
    </citation>
    <scope>NUCLEOTIDE SEQUENCE</scope>
    <source>
        <strain evidence="3">ATCC 49748</strain>
    </source>
</reference>
<dbReference type="EMBL" id="CP072748">
    <property type="protein sequence ID" value="QTX11585.1"/>
    <property type="molecule type" value="Genomic_DNA"/>
</dbReference>
<feature type="transmembrane region" description="Helical" evidence="1">
    <location>
        <begin position="35"/>
        <end position="56"/>
    </location>
</feature>
<keyword evidence="4" id="KW-1185">Reference proteome</keyword>
<gene>
    <name evidence="3" type="ORF">J1836_004320</name>
    <name evidence="2" type="ORF">J1836_08505</name>
</gene>
<dbReference type="EMBL" id="JAFMPM010000006">
    <property type="protein sequence ID" value="MBO0612966.1"/>
    <property type="molecule type" value="Genomic_DNA"/>
</dbReference>
<keyword evidence="1" id="KW-0472">Membrane</keyword>
<keyword evidence="1" id="KW-0812">Transmembrane</keyword>
<name>A0A8B0SKM5_9GAMM</name>
<dbReference type="Proteomes" id="UP000664466">
    <property type="component" value="Unassembled WGS sequence"/>
</dbReference>
<proteinExistence type="predicted"/>
<reference evidence="2 4" key="1">
    <citation type="submission" date="2021-03" db="EMBL/GenBank/DDBJ databases">
        <title>Draft genome and methylome analysis of Thiotrix fructosivoruns ATCC 49748.</title>
        <authorList>
            <person name="Fomenkov A."/>
            <person name="Grabovich M.Y."/>
            <person name="Roberts R.J."/>
        </authorList>
    </citation>
    <scope>NUCLEOTIDE SEQUENCE [LARGE SCALE GENOMIC DNA]</scope>
    <source>
        <strain evidence="2 4">ATCC 49748</strain>
    </source>
</reference>
<keyword evidence="1" id="KW-1133">Transmembrane helix</keyword>
<evidence type="ECO:0000256" key="1">
    <source>
        <dbReference type="SAM" id="Phobius"/>
    </source>
</evidence>
<accession>A0A8B0SKM5</accession>
<sequence>MKTVITFIIGIVTGAYLAAQTNVLHMPTFHLPKTLAVDPVLIGFAVIVVLTILSATGKRGSK</sequence>
<dbReference type="RefSeq" id="WP_207250705.1">
    <property type="nucleotide sequence ID" value="NZ_JAFMPM010000006.1"/>
</dbReference>
<organism evidence="3">
    <name type="scientific">Thiothrix fructosivorans</name>
    <dbReference type="NCBI Taxonomy" id="111770"/>
    <lineage>
        <taxon>Bacteria</taxon>
        <taxon>Pseudomonadati</taxon>
        <taxon>Pseudomonadota</taxon>
        <taxon>Gammaproteobacteria</taxon>
        <taxon>Thiotrichales</taxon>
        <taxon>Thiotrichaceae</taxon>
        <taxon>Thiothrix</taxon>
    </lineage>
</organism>
<evidence type="ECO:0000313" key="2">
    <source>
        <dbReference type="EMBL" id="MBO0612966.1"/>
    </source>
</evidence>
<dbReference type="AlphaFoldDB" id="A0A8B0SKM5"/>
<evidence type="ECO:0000313" key="4">
    <source>
        <dbReference type="Proteomes" id="UP000664466"/>
    </source>
</evidence>
<evidence type="ECO:0000313" key="3">
    <source>
        <dbReference type="EMBL" id="QTX11585.1"/>
    </source>
</evidence>